<dbReference type="InterPro" id="IPR038765">
    <property type="entry name" value="Papain-like_cys_pep_sf"/>
</dbReference>
<accession>A0ABM7UMW7</accession>
<dbReference type="PANTHER" id="PTHR33490">
    <property type="entry name" value="BLR5614 PROTEIN-RELATED"/>
    <property type="match status" value="1"/>
</dbReference>
<dbReference type="Proteomes" id="UP000245263">
    <property type="component" value="Chromosome 1"/>
</dbReference>
<organism evidence="4 5">
    <name type="scientific">Leptospira kobayashii</name>
    <dbReference type="NCBI Taxonomy" id="1917830"/>
    <lineage>
        <taxon>Bacteria</taxon>
        <taxon>Pseudomonadati</taxon>
        <taxon>Spirochaetota</taxon>
        <taxon>Spirochaetia</taxon>
        <taxon>Leptospirales</taxon>
        <taxon>Leptospiraceae</taxon>
        <taxon>Leptospira</taxon>
    </lineage>
</organism>
<evidence type="ECO:0000259" key="3">
    <source>
        <dbReference type="Pfam" id="PF01841"/>
    </source>
</evidence>
<dbReference type="Gene3D" id="1.25.40.10">
    <property type="entry name" value="Tetratricopeptide repeat domain"/>
    <property type="match status" value="1"/>
</dbReference>
<feature type="signal peptide" evidence="2">
    <location>
        <begin position="1"/>
        <end position="19"/>
    </location>
</feature>
<dbReference type="Pfam" id="PF01841">
    <property type="entry name" value="Transglut_core"/>
    <property type="match status" value="1"/>
</dbReference>
<dbReference type="SUPFAM" id="SSF48452">
    <property type="entry name" value="TPR-like"/>
    <property type="match status" value="1"/>
</dbReference>
<evidence type="ECO:0000256" key="2">
    <source>
        <dbReference type="SAM" id="SignalP"/>
    </source>
</evidence>
<dbReference type="InterPro" id="IPR002931">
    <property type="entry name" value="Transglutaminase-like"/>
</dbReference>
<dbReference type="PANTHER" id="PTHR33490:SF6">
    <property type="entry name" value="SLL1049 PROTEIN"/>
    <property type="match status" value="1"/>
</dbReference>
<dbReference type="EMBL" id="AP025028">
    <property type="protein sequence ID" value="BDA80405.1"/>
    <property type="molecule type" value="Genomic_DNA"/>
</dbReference>
<evidence type="ECO:0000313" key="4">
    <source>
        <dbReference type="EMBL" id="BDA80405.1"/>
    </source>
</evidence>
<protein>
    <recommendedName>
        <fullName evidence="3">Transglutaminase-like domain-containing protein</fullName>
    </recommendedName>
</protein>
<evidence type="ECO:0000256" key="1">
    <source>
        <dbReference type="SAM" id="MobiDB-lite"/>
    </source>
</evidence>
<sequence length="490" mass="56023">MKTKLYIPILFLFHSFVYAQSAQDMYNQGIDLLYNRNQPESALTYFRKAYQSEPNIWSRPFMIGYTLKNYLKKPEEAVVYLEQSWDLNSEGDELPYKETIICLEQLGKIDQAITRNTKAQAALKSANKTPSSWFGENLSWLYWTKGDTNKALQFAPEGSWVKNQLSPRTIEIDWKIQITKLLSAWRLTEADKIRITIPLDRPYQKLISANIDSTDQALSSKRKSSRGNQFLELEKPAGTDWPEEIRLQLKLEQNLKAMTFRPAKLRPASPEDPNYIWASENRDGLFSLEDPEFLKKVEEITASGRTTGEKAELALQYLRKNYKYGERVEGSSIKEWLDQGTGDCGYFTYIAIGMLRALKIPVRGVYGLGPWNDPPPALPHSILEIYDASKDQWFPHDPQSDQLYGVINPSYIAFTAGNPKQDAAVLAEDGIWEIDTVWFFWNGSGRDTLSYTVNVKNQNQIASRSLQSNPNIQKPEYVKTPQSGGPPPMK</sequence>
<name>A0ABM7UMW7_9LEPT</name>
<feature type="chain" id="PRO_5046490951" description="Transglutaminase-like domain-containing protein" evidence="2">
    <location>
        <begin position="20"/>
        <end position="490"/>
    </location>
</feature>
<keyword evidence="2" id="KW-0732">Signal</keyword>
<feature type="region of interest" description="Disordered" evidence="1">
    <location>
        <begin position="465"/>
        <end position="490"/>
    </location>
</feature>
<evidence type="ECO:0000313" key="5">
    <source>
        <dbReference type="Proteomes" id="UP000245263"/>
    </source>
</evidence>
<dbReference type="RefSeq" id="WP_109021447.1">
    <property type="nucleotide sequence ID" value="NZ_AP025028.1"/>
</dbReference>
<dbReference type="InterPro" id="IPR011990">
    <property type="entry name" value="TPR-like_helical_dom_sf"/>
</dbReference>
<reference evidence="4 5" key="1">
    <citation type="submission" date="2021-08" db="EMBL/GenBank/DDBJ databases">
        <title>Complete genome sequence of Leptospira kobayashii strain E30.</title>
        <authorList>
            <person name="Nakao R."/>
            <person name="Nakamura S."/>
            <person name="Masuzawa T."/>
            <person name="Koizumi N."/>
        </authorList>
    </citation>
    <scope>NUCLEOTIDE SEQUENCE [LARGE SCALE GENOMIC DNA]</scope>
    <source>
        <strain evidence="4 5">E30</strain>
    </source>
</reference>
<feature type="domain" description="Transglutaminase-like" evidence="3">
    <location>
        <begin position="297"/>
        <end position="398"/>
    </location>
</feature>
<keyword evidence="5" id="KW-1185">Reference proteome</keyword>
<gene>
    <name evidence="4" type="ORF">LPTSP3_g33350</name>
</gene>
<dbReference type="Gene3D" id="3.10.620.30">
    <property type="match status" value="1"/>
</dbReference>
<dbReference type="SUPFAM" id="SSF54001">
    <property type="entry name" value="Cysteine proteinases"/>
    <property type="match status" value="1"/>
</dbReference>
<proteinExistence type="predicted"/>